<sequence>MEEVLLACCRKAFSVGKTAFICKILELLTEKFNALEGNVSHLKLSQILIKLYLGAADVKEEQEKIIVCMKKALEISEYVEKGNNIEDMMEWFCRIAWNMALKPSIEVRNVFEFFELCCQFLQKLKGSHVRLKNSLIFVVAAGIQTLRENNKTKEVEEECRNISRKILSSIDMCRSIEKENSRILSLLYVYEFETRILMEDPSAETVLKQMLQIPFVDAEALQLVASIAYEKSPKNFKLITVALEGAINRITNHDSDGQVSQLYHSLLQVLFFTQEYITSSVEEQNMNICKTFLKRLEEDVSFQEYPEMKILWLMTKCWNWGVHKLSSGNSTSGHDWCFLAMKLQEKLKGLKHLHEEKLQALFSSYFGAKRYIPSDFLSFKIDAYYKRGWLSIIIYPGFASYYM</sequence>
<dbReference type="EMBL" id="CAXIEN010000085">
    <property type="protein sequence ID" value="CAL1275543.1"/>
    <property type="molecule type" value="Genomic_DNA"/>
</dbReference>
<accession>A0AAV1ZUN9</accession>
<keyword evidence="2" id="KW-1185">Reference proteome</keyword>
<evidence type="ECO:0000313" key="1">
    <source>
        <dbReference type="EMBL" id="CAL1275543.1"/>
    </source>
</evidence>
<name>A0AAV1ZUN9_9ARAC</name>
<dbReference type="PANTHER" id="PTHR38487:SF1">
    <property type="entry name" value="PROTEIN ZIP4 HOMOLOG"/>
    <property type="match status" value="1"/>
</dbReference>
<protein>
    <submittedName>
        <fullName evidence="1">Uncharacterized protein</fullName>
    </submittedName>
</protein>
<evidence type="ECO:0000313" key="2">
    <source>
        <dbReference type="Proteomes" id="UP001497382"/>
    </source>
</evidence>
<reference evidence="1 2" key="1">
    <citation type="submission" date="2024-04" db="EMBL/GenBank/DDBJ databases">
        <authorList>
            <person name="Rising A."/>
            <person name="Reimegard J."/>
            <person name="Sonavane S."/>
            <person name="Akerstrom W."/>
            <person name="Nylinder S."/>
            <person name="Hedman E."/>
            <person name="Kallberg Y."/>
        </authorList>
    </citation>
    <scope>NUCLEOTIDE SEQUENCE [LARGE SCALE GENOMIC DNA]</scope>
</reference>
<organism evidence="1 2">
    <name type="scientific">Larinioides sclopetarius</name>
    <dbReference type="NCBI Taxonomy" id="280406"/>
    <lineage>
        <taxon>Eukaryota</taxon>
        <taxon>Metazoa</taxon>
        <taxon>Ecdysozoa</taxon>
        <taxon>Arthropoda</taxon>
        <taxon>Chelicerata</taxon>
        <taxon>Arachnida</taxon>
        <taxon>Araneae</taxon>
        <taxon>Araneomorphae</taxon>
        <taxon>Entelegynae</taxon>
        <taxon>Araneoidea</taxon>
        <taxon>Araneidae</taxon>
        <taxon>Larinioides</taxon>
    </lineage>
</organism>
<dbReference type="AlphaFoldDB" id="A0AAV1ZUN9"/>
<gene>
    <name evidence="1" type="ORF">LARSCL_LOCUS8132</name>
</gene>
<dbReference type="Proteomes" id="UP001497382">
    <property type="component" value="Unassembled WGS sequence"/>
</dbReference>
<proteinExistence type="predicted"/>
<comment type="caution">
    <text evidence="1">The sequence shown here is derived from an EMBL/GenBank/DDBJ whole genome shotgun (WGS) entry which is preliminary data.</text>
</comment>
<dbReference type="PANTHER" id="PTHR38487">
    <property type="entry name" value="TESTIS EXPRESSED 11"/>
    <property type="match status" value="1"/>
</dbReference>
<feature type="non-terminal residue" evidence="1">
    <location>
        <position position="403"/>
    </location>
</feature>